<dbReference type="Proteomes" id="UP000219374">
    <property type="component" value="Unassembled WGS sequence"/>
</dbReference>
<dbReference type="InterPro" id="IPR006037">
    <property type="entry name" value="RCK_C"/>
</dbReference>
<feature type="domain" description="RCK C-terminal" evidence="2">
    <location>
        <begin position="143"/>
        <end position="225"/>
    </location>
</feature>
<dbReference type="EMBL" id="OCND01000002">
    <property type="protein sequence ID" value="SOD53579.1"/>
    <property type="molecule type" value="Genomic_DNA"/>
</dbReference>
<evidence type="ECO:0000313" key="4">
    <source>
        <dbReference type="Proteomes" id="UP000219374"/>
    </source>
</evidence>
<dbReference type="AlphaFoldDB" id="A0A286D4J2"/>
<proteinExistence type="predicted"/>
<dbReference type="PANTHER" id="PTHR43833:SF7">
    <property type="entry name" value="KTR SYSTEM POTASSIUM UPTAKE PROTEIN C"/>
    <property type="match status" value="1"/>
</dbReference>
<protein>
    <submittedName>
        <fullName evidence="3">Trk system potassium uptake protein TrkA</fullName>
    </submittedName>
</protein>
<dbReference type="Gene3D" id="3.30.70.1450">
    <property type="entry name" value="Regulator of K+ conductance, C-terminal domain"/>
    <property type="match status" value="1"/>
</dbReference>
<dbReference type="InterPro" id="IPR050721">
    <property type="entry name" value="Trk_Ktr_HKT_K-transport"/>
</dbReference>
<evidence type="ECO:0000313" key="3">
    <source>
        <dbReference type="EMBL" id="SOD53579.1"/>
    </source>
</evidence>
<dbReference type="PROSITE" id="PS51201">
    <property type="entry name" value="RCK_N"/>
    <property type="match status" value="1"/>
</dbReference>
<evidence type="ECO:0000259" key="1">
    <source>
        <dbReference type="PROSITE" id="PS51201"/>
    </source>
</evidence>
<dbReference type="OrthoDB" id="9776294at2"/>
<dbReference type="Pfam" id="PF02080">
    <property type="entry name" value="TrkA_C"/>
    <property type="match status" value="1"/>
</dbReference>
<dbReference type="SUPFAM" id="SSF51735">
    <property type="entry name" value="NAD(P)-binding Rossmann-fold domains"/>
    <property type="match status" value="1"/>
</dbReference>
<name>A0A286D4J2_9GAMM</name>
<dbReference type="GO" id="GO:0008324">
    <property type="term" value="F:monoatomic cation transmembrane transporter activity"/>
    <property type="evidence" value="ECO:0007669"/>
    <property type="project" value="InterPro"/>
</dbReference>
<accession>A0A286D4J2</accession>
<organism evidence="3 4">
    <name type="scientific">Pseudoxanthomonas wuyuanensis</name>
    <dbReference type="NCBI Taxonomy" id="1073196"/>
    <lineage>
        <taxon>Bacteria</taxon>
        <taxon>Pseudomonadati</taxon>
        <taxon>Pseudomonadota</taxon>
        <taxon>Gammaproteobacteria</taxon>
        <taxon>Lysobacterales</taxon>
        <taxon>Lysobacteraceae</taxon>
        <taxon>Pseudoxanthomonas</taxon>
    </lineage>
</organism>
<dbReference type="PANTHER" id="PTHR43833">
    <property type="entry name" value="POTASSIUM CHANNEL PROTEIN 2-RELATED-RELATED"/>
    <property type="match status" value="1"/>
</dbReference>
<reference evidence="3 4" key="1">
    <citation type="submission" date="2017-09" db="EMBL/GenBank/DDBJ databases">
        <authorList>
            <person name="Ehlers B."/>
            <person name="Leendertz F.H."/>
        </authorList>
    </citation>
    <scope>NUCLEOTIDE SEQUENCE [LARGE SCALE GENOMIC DNA]</scope>
    <source>
        <strain evidence="3 4">CGMCC 1.10978</strain>
    </source>
</reference>
<feature type="domain" description="RCK N-terminal" evidence="1">
    <location>
        <begin position="11"/>
        <end position="133"/>
    </location>
</feature>
<dbReference type="InterPro" id="IPR003148">
    <property type="entry name" value="RCK_N"/>
</dbReference>
<dbReference type="InterPro" id="IPR036291">
    <property type="entry name" value="NAD(P)-bd_dom_sf"/>
</dbReference>
<sequence length="225" mass="23821">MSAKKSTTENADSVVVIGLGRFGGSVASSLVRLGHEVLGIDENAETVQHWADQLTHVVQADTTNSDVLRQLGIKDFARAVVGIGSDLEASVLTVLALEELGVPDIWAKATSVKHGRILERTGAHHVVYPEAAMGERVAHLVTGKMTDFIEFDDGFAIAKTGAPKEAWGKTLSESALRSKYGVTVIALKQTRADLTYAKADTIVEPGDQLIVAGTAALVETFAALT</sequence>
<keyword evidence="4" id="KW-1185">Reference proteome</keyword>
<dbReference type="GO" id="GO:0006813">
    <property type="term" value="P:potassium ion transport"/>
    <property type="evidence" value="ECO:0007669"/>
    <property type="project" value="InterPro"/>
</dbReference>
<dbReference type="InterPro" id="IPR036721">
    <property type="entry name" value="RCK_C_sf"/>
</dbReference>
<dbReference type="RefSeq" id="WP_097121225.1">
    <property type="nucleotide sequence ID" value="NZ_OCND01000002.1"/>
</dbReference>
<dbReference type="Gene3D" id="3.40.50.720">
    <property type="entry name" value="NAD(P)-binding Rossmann-like Domain"/>
    <property type="match status" value="1"/>
</dbReference>
<dbReference type="Pfam" id="PF02254">
    <property type="entry name" value="TrkA_N"/>
    <property type="match status" value="1"/>
</dbReference>
<evidence type="ECO:0000259" key="2">
    <source>
        <dbReference type="PROSITE" id="PS51202"/>
    </source>
</evidence>
<gene>
    <name evidence="3" type="ORF">SAMN06296416_102481</name>
</gene>
<dbReference type="SUPFAM" id="SSF116726">
    <property type="entry name" value="TrkA C-terminal domain-like"/>
    <property type="match status" value="1"/>
</dbReference>
<dbReference type="PROSITE" id="PS51202">
    <property type="entry name" value="RCK_C"/>
    <property type="match status" value="1"/>
</dbReference>